<comment type="function">
    <text evidence="1">Required for ubiquinone (coenzyme Q) biosynthesis. Binds hydrophobic ubiquinone biosynthetic intermediates via its SCP2 domain and is essential for the stability of the Ubi complex. May constitute a docking platform where Ubi enzymes assemble and access their SCP2-bound polyprenyl substrates.</text>
</comment>
<dbReference type="STRING" id="1565605.PG1C_14205"/>
<dbReference type="PANTHER" id="PTHR38693:SF1">
    <property type="entry name" value="UBIQUINONE BIOSYNTHESIS ACCESSORY FACTOR UBIJ"/>
    <property type="match status" value="1"/>
</dbReference>
<dbReference type="GO" id="GO:0006744">
    <property type="term" value="P:ubiquinone biosynthetic process"/>
    <property type="evidence" value="ECO:0007669"/>
    <property type="project" value="UniProtKB-UniRule"/>
</dbReference>
<dbReference type="AlphaFoldDB" id="A0A0C5J2J2"/>
<dbReference type="Proteomes" id="UP000061603">
    <property type="component" value="Chromosome"/>
</dbReference>
<comment type="subcellular location">
    <subcellularLocation>
        <location evidence="1">Cytoplasm</location>
    </subcellularLocation>
</comment>
<name>A0A0C5J2J2_9PROT</name>
<comment type="similarity">
    <text evidence="1">Belongs to the UbiJ family.</text>
</comment>
<evidence type="ECO:0000313" key="3">
    <source>
        <dbReference type="Proteomes" id="UP000061603"/>
    </source>
</evidence>
<accession>A0A0C5J2J2</accession>
<evidence type="ECO:0000256" key="1">
    <source>
        <dbReference type="HAMAP-Rule" id="MF_02215"/>
    </source>
</evidence>
<evidence type="ECO:0000313" key="2">
    <source>
        <dbReference type="EMBL" id="AJP49277.1"/>
    </source>
</evidence>
<dbReference type="HOGENOM" id="CLU_100130_0_0_4"/>
<dbReference type="InterPro" id="IPR038989">
    <property type="entry name" value="UbiJ"/>
</dbReference>
<dbReference type="HAMAP" id="MF_02215">
    <property type="entry name" value="UbiJ"/>
    <property type="match status" value="1"/>
</dbReference>
<comment type="pathway">
    <text evidence="1">Cofactor biosynthesis; ubiquinone biosynthesis.</text>
</comment>
<gene>
    <name evidence="1" type="primary">ubiJ</name>
    <name evidence="2" type="ORF">PG1C_14205</name>
</gene>
<dbReference type="GO" id="GO:0005737">
    <property type="term" value="C:cytoplasm"/>
    <property type="evidence" value="ECO:0007669"/>
    <property type="project" value="UniProtKB-SubCell"/>
</dbReference>
<dbReference type="PANTHER" id="PTHR38693">
    <property type="entry name" value="UBIQUINONE BIOSYNTHESIS PROTEIN UBIJ"/>
    <property type="match status" value="1"/>
</dbReference>
<dbReference type="EMBL" id="CP010554">
    <property type="protein sequence ID" value="AJP49277.1"/>
    <property type="molecule type" value="Genomic_DNA"/>
</dbReference>
<dbReference type="UniPathway" id="UPA00232"/>
<keyword evidence="1" id="KW-0831">Ubiquinone biosynthesis</keyword>
<sequence>MPLLPAPAVAVIAAVNHLLGQAAWARMKLQPFAGQYAKISLPPFSAVFSVTPEGLIAPSAGAEPAVSIDLPASTPFLALQGHAAIGRAARISGSAEFAQNLGYVLQHLRWDVEEDLSRIFGDIVSHRLVASAHAFAANQKKRAMNVAENISEYLIEEHPTLVHRHAIADFSAAVDHLRDDVARLEKRIQRLS</sequence>
<keyword evidence="1" id="KW-0963">Cytoplasm</keyword>
<reference evidence="2 3" key="1">
    <citation type="journal article" date="2015" name="Genome Announc.">
        <title>Complete Genome Sequence of a Novel Bacterium within the Family Rhodocyclaceae That Degrades Polycyclic Aromatic Hydrocarbons.</title>
        <authorList>
            <person name="Singleton D.R."/>
            <person name="Dickey A.N."/>
            <person name="Scholl E.H."/>
            <person name="Wright F.A."/>
            <person name="Aitken M.D."/>
        </authorList>
    </citation>
    <scope>NUCLEOTIDE SEQUENCE [LARGE SCALE GENOMIC DNA]</scope>
    <source>
        <strain evidence="3">PG1-Ca6</strain>
    </source>
</reference>
<dbReference type="RefSeq" id="WP_202635404.1">
    <property type="nucleotide sequence ID" value="NZ_CP010554.1"/>
</dbReference>
<dbReference type="KEGG" id="rbu:PG1C_14205"/>
<proteinExistence type="inferred from homology"/>
<organism evidence="2 3">
    <name type="scientific">Rugosibacter aromaticivorans</name>
    <dbReference type="NCBI Taxonomy" id="1565605"/>
    <lineage>
        <taxon>Bacteria</taxon>
        <taxon>Pseudomonadati</taxon>
        <taxon>Pseudomonadota</taxon>
        <taxon>Betaproteobacteria</taxon>
        <taxon>Nitrosomonadales</taxon>
        <taxon>Sterolibacteriaceae</taxon>
        <taxon>Rugosibacter</taxon>
    </lineage>
</organism>
<protein>
    <recommendedName>
        <fullName evidence="1">Ubiquinone biosynthesis accessory factor UbiJ</fullName>
    </recommendedName>
</protein>
<keyword evidence="3" id="KW-1185">Reference proteome</keyword>